<dbReference type="STRING" id="7375.A0A0L0CEV5"/>
<dbReference type="SUPFAM" id="SSF101912">
    <property type="entry name" value="Sema domain"/>
    <property type="match status" value="1"/>
</dbReference>
<dbReference type="OMA" id="ERYCRND"/>
<dbReference type="PROSITE" id="PS50092">
    <property type="entry name" value="TSP1"/>
    <property type="match status" value="6"/>
</dbReference>
<keyword evidence="7 11" id="KW-0472">Membrane</keyword>
<evidence type="ECO:0000256" key="8">
    <source>
        <dbReference type="ARBA" id="ARBA00023157"/>
    </source>
</evidence>
<proteinExistence type="predicted"/>
<dbReference type="FunFam" id="2.20.100.10:FF:000021">
    <property type="entry name" value="semaphorin-5B isoform X1"/>
    <property type="match status" value="1"/>
</dbReference>
<dbReference type="GO" id="GO:0007411">
    <property type="term" value="P:axon guidance"/>
    <property type="evidence" value="ECO:0007669"/>
    <property type="project" value="TreeGrafter"/>
</dbReference>
<dbReference type="Pfam" id="PF01403">
    <property type="entry name" value="Sema"/>
    <property type="match status" value="1"/>
</dbReference>
<evidence type="ECO:0000256" key="2">
    <source>
        <dbReference type="ARBA" id="ARBA00022692"/>
    </source>
</evidence>
<dbReference type="Pfam" id="PF23260">
    <property type="entry name" value="TSP1_2"/>
    <property type="match status" value="1"/>
</dbReference>
<dbReference type="GO" id="GO:0030215">
    <property type="term" value="F:semaphorin receptor binding"/>
    <property type="evidence" value="ECO:0007669"/>
    <property type="project" value="InterPro"/>
</dbReference>
<dbReference type="SUPFAM" id="SSF82895">
    <property type="entry name" value="TSP-1 type 1 repeat"/>
    <property type="match status" value="6"/>
</dbReference>
<dbReference type="PRINTS" id="PR01705">
    <property type="entry name" value="TSP1REPEAT"/>
</dbReference>
<dbReference type="Pfam" id="PF01437">
    <property type="entry name" value="PSI"/>
    <property type="match status" value="1"/>
</dbReference>
<dbReference type="SUPFAM" id="SSF103575">
    <property type="entry name" value="Plexin repeat"/>
    <property type="match status" value="1"/>
</dbReference>
<dbReference type="Gene3D" id="2.130.10.10">
    <property type="entry name" value="YVTN repeat-like/Quinoprotein amine dehydrogenase"/>
    <property type="match status" value="1"/>
</dbReference>
<dbReference type="GO" id="GO:0045499">
    <property type="term" value="F:chemorepellent activity"/>
    <property type="evidence" value="ECO:0007669"/>
    <property type="project" value="TreeGrafter"/>
</dbReference>
<dbReference type="FunFam" id="2.130.10.10:FF:001151">
    <property type="entry name" value="Semaphorin 5C"/>
    <property type="match status" value="1"/>
</dbReference>
<evidence type="ECO:0000256" key="1">
    <source>
        <dbReference type="ARBA" id="ARBA00004167"/>
    </source>
</evidence>
<dbReference type="InterPro" id="IPR000884">
    <property type="entry name" value="TSP1_rpt"/>
</dbReference>
<reference evidence="14 15" key="1">
    <citation type="journal article" date="2015" name="Nat. Commun.">
        <title>Lucilia cuprina genome unlocks parasitic fly biology to underpin future interventions.</title>
        <authorList>
            <person name="Anstead C.A."/>
            <person name="Korhonen P.K."/>
            <person name="Young N.D."/>
            <person name="Hall R.S."/>
            <person name="Jex A.R."/>
            <person name="Murali S.C."/>
            <person name="Hughes D.S."/>
            <person name="Lee S.F."/>
            <person name="Perry T."/>
            <person name="Stroehlein A.J."/>
            <person name="Ansell B.R."/>
            <person name="Breugelmans B."/>
            <person name="Hofmann A."/>
            <person name="Qu J."/>
            <person name="Dugan S."/>
            <person name="Lee S.L."/>
            <person name="Chao H."/>
            <person name="Dinh H."/>
            <person name="Han Y."/>
            <person name="Doddapaneni H.V."/>
            <person name="Worley K.C."/>
            <person name="Muzny D.M."/>
            <person name="Ioannidis P."/>
            <person name="Waterhouse R.M."/>
            <person name="Zdobnov E.M."/>
            <person name="James P.J."/>
            <person name="Bagnall N.H."/>
            <person name="Kotze A.C."/>
            <person name="Gibbs R.A."/>
            <person name="Richards S."/>
            <person name="Batterham P."/>
            <person name="Gasser R.B."/>
        </authorList>
    </citation>
    <scope>NUCLEOTIDE SEQUENCE [LARGE SCALE GENOMIC DNA]</scope>
    <source>
        <strain evidence="14 15">LS</strain>
        <tissue evidence="14">Full body</tissue>
    </source>
</reference>
<dbReference type="SMART" id="SM00423">
    <property type="entry name" value="PSI"/>
    <property type="match status" value="1"/>
</dbReference>
<keyword evidence="9" id="KW-0325">Glycoprotein</keyword>
<dbReference type="OrthoDB" id="9988752at2759"/>
<dbReference type="Gene3D" id="2.20.100.10">
    <property type="entry name" value="Thrombospondin type-1 (TSP1) repeat"/>
    <property type="match status" value="6"/>
</dbReference>
<dbReference type="SMART" id="SM00209">
    <property type="entry name" value="TSP1"/>
    <property type="match status" value="6"/>
</dbReference>
<dbReference type="FunFam" id="2.20.100.10:FF:000001">
    <property type="entry name" value="semaphorin-5A isoform X1"/>
    <property type="match status" value="1"/>
</dbReference>
<dbReference type="InterPro" id="IPR036383">
    <property type="entry name" value="TSP1_rpt_sf"/>
</dbReference>
<name>A0A0L0CEV5_LUCCU</name>
<dbReference type="GO" id="GO:0071526">
    <property type="term" value="P:semaphorin-plexin signaling pathway"/>
    <property type="evidence" value="ECO:0007669"/>
    <property type="project" value="TreeGrafter"/>
</dbReference>
<evidence type="ECO:0000256" key="4">
    <source>
        <dbReference type="ARBA" id="ARBA00022782"/>
    </source>
</evidence>
<evidence type="ECO:0000256" key="11">
    <source>
        <dbReference type="SAM" id="Phobius"/>
    </source>
</evidence>
<dbReference type="Gene3D" id="3.30.1680.10">
    <property type="entry name" value="ligand-binding face of the semaphorins, domain 2"/>
    <property type="match status" value="1"/>
</dbReference>
<dbReference type="SMART" id="SM00630">
    <property type="entry name" value="Sema"/>
    <property type="match status" value="1"/>
</dbReference>
<dbReference type="Proteomes" id="UP000037069">
    <property type="component" value="Unassembled WGS sequence"/>
</dbReference>
<keyword evidence="12" id="KW-0732">Signal</keyword>
<dbReference type="InterPro" id="IPR016201">
    <property type="entry name" value="PSI"/>
</dbReference>
<feature type="signal peptide" evidence="12">
    <location>
        <begin position="1"/>
        <end position="36"/>
    </location>
</feature>
<evidence type="ECO:0000256" key="6">
    <source>
        <dbReference type="ARBA" id="ARBA00022989"/>
    </source>
</evidence>
<dbReference type="PANTHER" id="PTHR11036:SF79">
    <property type="entry name" value="SEMAPHORIN 5C, ISOFORM A"/>
    <property type="match status" value="1"/>
</dbReference>
<evidence type="ECO:0000256" key="7">
    <source>
        <dbReference type="ARBA" id="ARBA00023136"/>
    </source>
</evidence>
<keyword evidence="6 11" id="KW-1133">Transmembrane helix</keyword>
<evidence type="ECO:0000256" key="5">
    <source>
        <dbReference type="ARBA" id="ARBA00022902"/>
    </source>
</evidence>
<keyword evidence="15" id="KW-1185">Reference proteome</keyword>
<dbReference type="GO" id="GO:0005886">
    <property type="term" value="C:plasma membrane"/>
    <property type="evidence" value="ECO:0007669"/>
    <property type="project" value="TreeGrafter"/>
</dbReference>
<accession>A0A0L0CEV5</accession>
<evidence type="ECO:0000256" key="10">
    <source>
        <dbReference type="PROSITE-ProRule" id="PRU00352"/>
    </source>
</evidence>
<dbReference type="InterPro" id="IPR027231">
    <property type="entry name" value="Semaphorin"/>
</dbReference>
<evidence type="ECO:0000256" key="9">
    <source>
        <dbReference type="ARBA" id="ARBA00023180"/>
    </source>
</evidence>
<dbReference type="PROSITE" id="PS51004">
    <property type="entry name" value="SEMA"/>
    <property type="match status" value="1"/>
</dbReference>
<organism evidence="14 15">
    <name type="scientific">Lucilia cuprina</name>
    <name type="common">Green bottle fly</name>
    <name type="synonym">Australian sheep blowfly</name>
    <dbReference type="NCBI Taxonomy" id="7375"/>
    <lineage>
        <taxon>Eukaryota</taxon>
        <taxon>Metazoa</taxon>
        <taxon>Ecdysozoa</taxon>
        <taxon>Arthropoda</taxon>
        <taxon>Hexapoda</taxon>
        <taxon>Insecta</taxon>
        <taxon>Pterygota</taxon>
        <taxon>Neoptera</taxon>
        <taxon>Endopterygota</taxon>
        <taxon>Diptera</taxon>
        <taxon>Brachycera</taxon>
        <taxon>Muscomorpha</taxon>
        <taxon>Oestroidea</taxon>
        <taxon>Calliphoridae</taxon>
        <taxon>Luciliinae</taxon>
        <taxon>Lucilia</taxon>
    </lineage>
</organism>
<dbReference type="PANTHER" id="PTHR11036">
    <property type="entry name" value="SEMAPHORIN"/>
    <property type="match status" value="1"/>
</dbReference>
<dbReference type="InterPro" id="IPR036352">
    <property type="entry name" value="Semap_dom_sf"/>
</dbReference>
<dbReference type="FunFam" id="2.20.100.10:FF:000007">
    <property type="entry name" value="Thrombospondin 1"/>
    <property type="match status" value="1"/>
</dbReference>
<sequence length="1129" mass="128601">MIILHLLDKTNYNNKMLLQILIFLITLVSLHNPTEGFHQQHHHQQQQQQQHHHQQMINLEANYELIENDSRYISYQDLMTTAKRFVDSDITTYSELLFDVARNQMIVGARDILYRMSFDLELLERANWEATAAQIAMCQAKGQSEQMCRNYVRVLQTYGENLLYACGTYAFNPNCTWRQMENLTVTGYDSGVGKCPFNPKSNITSLMTKDDKMFVGTTTDFSGSDAAILKSDIQQNVPNYHKVIRTKQYNNDWLNNPQFVGSFEAGEFVYFLFREPAVEYMNCGKVIYSRIARVCKNDAGGDQILRDNWTSFLKARLNCSLPGEYPFYFDEIQGMTYSDAENVLYATFTTPDNSIHGSAVCAYNLTSINEAFDGPFKHQEHVDNAWRPVNSKHNSQFKCQIPSANTRSKHFLESSKYQLMDRAVQPLTQKPLYFSKLERFSQIALDVLHTKTERVNVLFINTDKHMIKKLSLKHETETTPAQTCLVEVWRTEEDASILKMEYLKVTDSLYVGSEQSLTRIPAQHCSRHVTKASCLNAMDPYCGWNELVEKCTAQYLGEQMTKYWLQAEELKCPVLTAAIDGAWSTWSDWFKCSKHGESDGDCMCRTRECNNPRPQNGGNECRGINTEVSNCTVHGGWTEWSAWSACSQTCGIAVKTRRRYCGNPKPAFGGRTCVGQERAEMYCSHLPPCPAPKPVAIDGGWGPWGEWSECSAFCGGGFRIRRRECNDPSPQNGGMECPGCNIDYEDCNMQSCPEVRKLSGWTPWLIQQNKTDESEGSTVLMEKRFRFVCRASTPDAGSMHISLAKTENRICRDGVCHRHNEANILDEAEHGEWGPCNVTCGGGVQHRAAYDSNGKHRGKHVQSRACNMHACPETPTSFNEVISSHEWSCWTDWSPCSVTCGVGLRRRTRKCLGGHEKMCHGRSIDEEKCEMKPCEDFIGWSSWSEWSDCTKDGIRFRHRKCLVEEPSVTECRGEEFEKTACVPGECEGTQMASTSTLISIISIVILLYVLTIFMTFWMTRRRYSPPVTLMKNNTPSPTAYDSYPNQYSSLPTKDIYDVRPKVKRQSSFNMCSSPTSKNFKTGTLNRNNIAHNHTPKVLAKTYNDCETGTLKRNSNALNNYRSNIDDEKF</sequence>
<comment type="subcellular location">
    <subcellularLocation>
        <location evidence="1">Membrane</location>
        <topology evidence="1">Single-pass membrane protein</topology>
    </subcellularLocation>
</comment>
<dbReference type="Pfam" id="PF00090">
    <property type="entry name" value="TSP_1"/>
    <property type="match status" value="5"/>
</dbReference>
<dbReference type="FunFam" id="2.20.100.10:FF:000162">
    <property type="entry name" value="Semaphorin 5C"/>
    <property type="match status" value="1"/>
</dbReference>
<comment type="caution">
    <text evidence="14">The sequence shown here is derived from an EMBL/GenBank/DDBJ whole genome shotgun (WGS) entry which is preliminary data.</text>
</comment>
<keyword evidence="5" id="KW-0524">Neurogenesis</keyword>
<evidence type="ECO:0000256" key="3">
    <source>
        <dbReference type="ARBA" id="ARBA00022737"/>
    </source>
</evidence>
<dbReference type="EMBL" id="JRES01000496">
    <property type="protein sequence ID" value="KNC30781.1"/>
    <property type="molecule type" value="Genomic_DNA"/>
</dbReference>
<dbReference type="InterPro" id="IPR001627">
    <property type="entry name" value="Semap_dom"/>
</dbReference>
<evidence type="ECO:0000313" key="14">
    <source>
        <dbReference type="EMBL" id="KNC30781.1"/>
    </source>
</evidence>
<keyword evidence="4" id="KW-0221">Differentiation</keyword>
<dbReference type="InterPro" id="IPR057563">
    <property type="entry name" value="Sema5A/B-like_TSP-1"/>
</dbReference>
<feature type="transmembrane region" description="Helical" evidence="11">
    <location>
        <begin position="997"/>
        <end position="1017"/>
    </location>
</feature>
<evidence type="ECO:0000256" key="12">
    <source>
        <dbReference type="SAM" id="SignalP"/>
    </source>
</evidence>
<feature type="domain" description="Sema" evidence="13">
    <location>
        <begin position="70"/>
        <end position="522"/>
    </location>
</feature>
<dbReference type="AlphaFoldDB" id="A0A0L0CEV5"/>
<dbReference type="InterPro" id="IPR002165">
    <property type="entry name" value="Plexin_repeat"/>
</dbReference>
<comment type="caution">
    <text evidence="10">Lacks conserved residue(s) required for the propagation of feature annotation.</text>
</comment>
<dbReference type="InterPro" id="IPR015943">
    <property type="entry name" value="WD40/YVTN_repeat-like_dom_sf"/>
</dbReference>
<keyword evidence="3" id="KW-0677">Repeat</keyword>
<protein>
    <recommendedName>
        <fullName evidence="13">Sema domain-containing protein</fullName>
    </recommendedName>
</protein>
<keyword evidence="2 11" id="KW-0812">Transmembrane</keyword>
<feature type="chain" id="PRO_5005536210" description="Sema domain-containing protein" evidence="12">
    <location>
        <begin position="37"/>
        <end position="1129"/>
    </location>
</feature>
<dbReference type="GO" id="GO:0030335">
    <property type="term" value="P:positive regulation of cell migration"/>
    <property type="evidence" value="ECO:0007669"/>
    <property type="project" value="TreeGrafter"/>
</dbReference>
<keyword evidence="8" id="KW-1015">Disulfide bond</keyword>
<gene>
    <name evidence="14" type="ORF">FF38_13038</name>
</gene>
<evidence type="ECO:0000259" key="13">
    <source>
        <dbReference type="PROSITE" id="PS51004"/>
    </source>
</evidence>
<evidence type="ECO:0000313" key="15">
    <source>
        <dbReference type="Proteomes" id="UP000037069"/>
    </source>
</evidence>